<evidence type="ECO:0000256" key="1">
    <source>
        <dbReference type="SAM" id="SignalP"/>
    </source>
</evidence>
<reference evidence="3" key="1">
    <citation type="submission" date="2017-09" db="EMBL/GenBank/DDBJ databases">
        <title>FDA dAtabase for Regulatory Grade micrObial Sequences (FDA-ARGOS): Supporting development and validation of Infectious Disease Dx tests.</title>
        <authorList>
            <person name="Minogue T."/>
            <person name="Wolcott M."/>
            <person name="Wasieloski L."/>
            <person name="Aguilar W."/>
            <person name="Moore D."/>
            <person name="Tallon L."/>
            <person name="Sadzewicz L."/>
            <person name="Ott S."/>
            <person name="Zhao X."/>
            <person name="Nagaraj S."/>
            <person name="Vavikolanu K."/>
            <person name="Aluvathingal J."/>
            <person name="Nadendla S."/>
            <person name="Sichtig H."/>
        </authorList>
    </citation>
    <scope>NUCLEOTIDE SEQUENCE [LARGE SCALE GENOMIC DNA]</scope>
    <source>
        <strain evidence="3">FDAARGOS_394</strain>
    </source>
</reference>
<evidence type="ECO:0000313" key="2">
    <source>
        <dbReference type="EMBL" id="PEH89722.1"/>
    </source>
</evidence>
<dbReference type="AlphaFoldDB" id="A0A2A7UWQ9"/>
<dbReference type="STRING" id="1219032.GCA_001515545_00346"/>
<keyword evidence="1" id="KW-0732">Signal</keyword>
<dbReference type="PANTHER" id="PTHR35567">
    <property type="entry name" value="MALATE DEHYDROGENASE (AFU_ORTHOLOGUE AFUA_2G13800)"/>
    <property type="match status" value="1"/>
</dbReference>
<dbReference type="EMBL" id="PDEA01000001">
    <property type="protein sequence ID" value="PEH89722.1"/>
    <property type="molecule type" value="Genomic_DNA"/>
</dbReference>
<keyword evidence="3" id="KW-1185">Reference proteome</keyword>
<dbReference type="GeneID" id="80801917"/>
<accession>A0A2A7UWQ9</accession>
<feature type="signal peptide" evidence="1">
    <location>
        <begin position="1"/>
        <end position="21"/>
    </location>
</feature>
<dbReference type="Pfam" id="PF11937">
    <property type="entry name" value="DUF3455"/>
    <property type="match status" value="1"/>
</dbReference>
<dbReference type="Proteomes" id="UP000220246">
    <property type="component" value="Unassembled WGS sequence"/>
</dbReference>
<sequence length="184" mass="19187">MKPLHAFPLAAVCASVLGLTACSSMGPHPMYSQSALPAPVQVPAGHKVAMETVGIGQITYECRAKKDMASEHEWVFVGPDAKLQTRSGSVIGKYWGPPATWENNDGSKVTATQVAVAPAGMGNIPLQLVKANPAMGMGAMQGVTYIQRVATKGGVAPAMACSAANLGSKQVVPYQADYIFWKAA</sequence>
<dbReference type="PROSITE" id="PS51257">
    <property type="entry name" value="PROKAR_LIPOPROTEIN"/>
    <property type="match status" value="1"/>
</dbReference>
<proteinExistence type="predicted"/>
<evidence type="ECO:0000313" key="3">
    <source>
        <dbReference type="Proteomes" id="UP000220246"/>
    </source>
</evidence>
<dbReference type="RefSeq" id="WP_066533340.1">
    <property type="nucleotide sequence ID" value="NZ_DAMCYT010000010.1"/>
</dbReference>
<protein>
    <submittedName>
        <fullName evidence="2">DUF3455 domain-containing protein</fullName>
    </submittedName>
</protein>
<name>A0A2A7UWQ9_COMTR</name>
<gene>
    <name evidence="2" type="ORF">CRM82_14935</name>
</gene>
<organism evidence="2 3">
    <name type="scientific">Comamonas terrigena</name>
    <dbReference type="NCBI Taxonomy" id="32013"/>
    <lineage>
        <taxon>Bacteria</taxon>
        <taxon>Pseudomonadati</taxon>
        <taxon>Pseudomonadota</taxon>
        <taxon>Betaproteobacteria</taxon>
        <taxon>Burkholderiales</taxon>
        <taxon>Comamonadaceae</taxon>
        <taxon>Comamonas</taxon>
    </lineage>
</organism>
<dbReference type="PANTHER" id="PTHR35567:SF1">
    <property type="entry name" value="CONSERVED FUNGAL PROTEIN (AFU_ORTHOLOGUE AFUA_1G14230)"/>
    <property type="match status" value="1"/>
</dbReference>
<dbReference type="InterPro" id="IPR021851">
    <property type="entry name" value="DUF3455"/>
</dbReference>
<comment type="caution">
    <text evidence="2">The sequence shown here is derived from an EMBL/GenBank/DDBJ whole genome shotgun (WGS) entry which is preliminary data.</text>
</comment>
<feature type="chain" id="PRO_5012631352" evidence="1">
    <location>
        <begin position="22"/>
        <end position="184"/>
    </location>
</feature>
<dbReference type="OrthoDB" id="193535at2"/>